<dbReference type="InterPro" id="IPR001626">
    <property type="entry name" value="ABC_TroCD"/>
</dbReference>
<dbReference type="Gene3D" id="1.10.3470.10">
    <property type="entry name" value="ABC transporter involved in vitamin B12 uptake, BtuC"/>
    <property type="match status" value="1"/>
</dbReference>
<feature type="transmembrane region" description="Helical" evidence="9">
    <location>
        <begin position="268"/>
        <end position="291"/>
    </location>
</feature>
<evidence type="ECO:0000256" key="1">
    <source>
        <dbReference type="ARBA" id="ARBA00004651"/>
    </source>
</evidence>
<dbReference type="InterPro" id="IPR036388">
    <property type="entry name" value="WH-like_DNA-bd_sf"/>
</dbReference>
<evidence type="ECO:0000256" key="3">
    <source>
        <dbReference type="ARBA" id="ARBA00022448"/>
    </source>
</evidence>
<feature type="transmembrane region" description="Helical" evidence="9">
    <location>
        <begin position="192"/>
        <end position="209"/>
    </location>
</feature>
<comment type="subcellular location">
    <subcellularLocation>
        <location evidence="1 8">Cell membrane</location>
        <topology evidence="1 8">Multi-pass membrane protein</topology>
    </subcellularLocation>
</comment>
<keyword evidence="7 9" id="KW-0472">Membrane</keyword>
<feature type="transmembrane region" description="Helical" evidence="9">
    <location>
        <begin position="76"/>
        <end position="96"/>
    </location>
</feature>
<feature type="transmembrane region" description="Helical" evidence="9">
    <location>
        <begin position="147"/>
        <end position="171"/>
    </location>
</feature>
<dbReference type="InterPro" id="IPR036421">
    <property type="entry name" value="Fe_dep_repressor_sf"/>
</dbReference>
<keyword evidence="12" id="KW-1185">Reference proteome</keyword>
<keyword evidence="6 9" id="KW-1133">Transmembrane helix</keyword>
<evidence type="ECO:0000313" key="11">
    <source>
        <dbReference type="EMBL" id="MBK1832946.1"/>
    </source>
</evidence>
<evidence type="ECO:0000256" key="9">
    <source>
        <dbReference type="SAM" id="Phobius"/>
    </source>
</evidence>
<dbReference type="CDD" id="cd06550">
    <property type="entry name" value="TM_ABC_iron-siderophores_like"/>
    <property type="match status" value="1"/>
</dbReference>
<dbReference type="RefSeq" id="WP_200390380.1">
    <property type="nucleotide sequence ID" value="NZ_JAENIO010000004.1"/>
</dbReference>
<dbReference type="GO" id="GO:0055085">
    <property type="term" value="P:transmembrane transport"/>
    <property type="evidence" value="ECO:0007669"/>
    <property type="project" value="InterPro"/>
</dbReference>
<dbReference type="Proteomes" id="UP000604083">
    <property type="component" value="Unassembled WGS sequence"/>
</dbReference>
<proteinExistence type="inferred from homology"/>
<evidence type="ECO:0000256" key="5">
    <source>
        <dbReference type="ARBA" id="ARBA00022692"/>
    </source>
</evidence>
<keyword evidence="3 8" id="KW-0813">Transport</keyword>
<evidence type="ECO:0000256" key="2">
    <source>
        <dbReference type="ARBA" id="ARBA00008034"/>
    </source>
</evidence>
<dbReference type="SUPFAM" id="SSF47979">
    <property type="entry name" value="Iron-dependent repressor protein, dimerization domain"/>
    <property type="match status" value="1"/>
</dbReference>
<evidence type="ECO:0000256" key="6">
    <source>
        <dbReference type="ARBA" id="ARBA00022989"/>
    </source>
</evidence>
<dbReference type="GO" id="GO:0003700">
    <property type="term" value="F:DNA-binding transcription factor activity"/>
    <property type="evidence" value="ECO:0007669"/>
    <property type="project" value="InterPro"/>
</dbReference>
<dbReference type="GO" id="GO:0046914">
    <property type="term" value="F:transition metal ion binding"/>
    <property type="evidence" value="ECO:0007669"/>
    <property type="project" value="InterPro"/>
</dbReference>
<keyword evidence="4" id="KW-1003">Cell membrane</keyword>
<comment type="caution">
    <text evidence="11">The sequence shown here is derived from an EMBL/GenBank/DDBJ whole genome shotgun (WGS) entry which is preliminary data.</text>
</comment>
<feature type="transmembrane region" description="Helical" evidence="9">
    <location>
        <begin position="239"/>
        <end position="262"/>
    </location>
</feature>
<dbReference type="PANTHER" id="PTHR30477">
    <property type="entry name" value="ABC-TRANSPORTER METAL-BINDING PROTEIN"/>
    <property type="match status" value="1"/>
</dbReference>
<sequence length="455" mass="49489">MTLADFWDILTLRNYNTRVVVLSTTILGVAAGLVGSFLLLRKRSLMGDALSHATLPGIALAFALMTSWGLDGKSLPALLAGATLSGVLGVLLMLAIQRTTRLRDDVSMGLVLSVFFGLGVALLAMVQKLPNASAAGLESFIYGQSASIVWNDFLLIAAVSLLITLTTLLLFKEFTLLCFDDGFAASQGWPALLLDIALLALVTAVTVIGLQSVGLILIIAFLITPPTTARFWTERLSHLAVLSGLFGALSGWLGASLSAAYANLPAGALIVLAAALLFLLSMIFAPARGVLPRFLRQRRLRQKVARQHVLRAAYEILESQCTHEQDPAGGHLVTNAPFPFSALLAKRTWSPHTLQKILRSEQRREHLTRRPEGTILLSEAGFGEAARVTRNHRLWEAYLVTHADIAPNHVDRDADMVEHVLEADLVRELERVLRDRDAWVAMPTSPHEIEPARPS</sequence>
<keyword evidence="5 8" id="KW-0812">Transmembrane</keyword>
<feature type="transmembrane region" description="Helical" evidence="9">
    <location>
        <begin position="108"/>
        <end position="127"/>
    </location>
</feature>
<dbReference type="AlphaFoldDB" id="A0A934RP25"/>
<dbReference type="SUPFAM" id="SSF81345">
    <property type="entry name" value="ABC transporter involved in vitamin B12 uptake, BtuC"/>
    <property type="match status" value="1"/>
</dbReference>
<name>A0A934RP25_9BACT</name>
<dbReference type="EMBL" id="JAENIO010000004">
    <property type="protein sequence ID" value="MBK1832946.1"/>
    <property type="molecule type" value="Genomic_DNA"/>
</dbReference>
<dbReference type="GO" id="GO:0043190">
    <property type="term" value="C:ATP-binding cassette (ABC) transporter complex"/>
    <property type="evidence" value="ECO:0007669"/>
    <property type="project" value="InterPro"/>
</dbReference>
<dbReference type="GO" id="GO:0010043">
    <property type="term" value="P:response to zinc ion"/>
    <property type="evidence" value="ECO:0007669"/>
    <property type="project" value="TreeGrafter"/>
</dbReference>
<reference evidence="11" key="1">
    <citation type="submission" date="2021-01" db="EMBL/GenBank/DDBJ databases">
        <title>Modified the classification status of verrucomicrobia.</title>
        <authorList>
            <person name="Feng X."/>
        </authorList>
    </citation>
    <scope>NUCLEOTIDE SEQUENCE</scope>
    <source>
        <strain evidence="11">KCTC 12986</strain>
    </source>
</reference>
<organism evidence="11 12">
    <name type="scientific">Roseibacillus ishigakijimensis</name>
    <dbReference type="NCBI Taxonomy" id="454146"/>
    <lineage>
        <taxon>Bacteria</taxon>
        <taxon>Pseudomonadati</taxon>
        <taxon>Verrucomicrobiota</taxon>
        <taxon>Verrucomicrobiia</taxon>
        <taxon>Verrucomicrobiales</taxon>
        <taxon>Verrucomicrobiaceae</taxon>
        <taxon>Roseibacillus</taxon>
    </lineage>
</organism>
<accession>A0A934RP25</accession>
<gene>
    <name evidence="11" type="ORF">JIN78_02630</name>
</gene>
<dbReference type="PANTHER" id="PTHR30477:SF3">
    <property type="entry name" value="METAL TRANSPORT SYSTEM MEMBRANE PROTEIN CT_069-RELATED"/>
    <property type="match status" value="1"/>
</dbReference>
<evidence type="ECO:0000313" key="12">
    <source>
        <dbReference type="Proteomes" id="UP000604083"/>
    </source>
</evidence>
<dbReference type="InterPro" id="IPR022689">
    <property type="entry name" value="Iron_dep_repressor"/>
</dbReference>
<evidence type="ECO:0000259" key="10">
    <source>
        <dbReference type="Pfam" id="PF02742"/>
    </source>
</evidence>
<dbReference type="InterPro" id="IPR001367">
    <property type="entry name" value="Fe_dep_repressor"/>
</dbReference>
<feature type="domain" description="Iron dependent repressor metal binding and dimerisation" evidence="10">
    <location>
        <begin position="379"/>
        <end position="434"/>
    </location>
</feature>
<evidence type="ECO:0000256" key="4">
    <source>
        <dbReference type="ARBA" id="ARBA00022475"/>
    </source>
</evidence>
<dbReference type="GO" id="GO:0046983">
    <property type="term" value="F:protein dimerization activity"/>
    <property type="evidence" value="ECO:0007669"/>
    <property type="project" value="InterPro"/>
</dbReference>
<dbReference type="Gene3D" id="1.10.10.10">
    <property type="entry name" value="Winged helix-like DNA-binding domain superfamily/Winged helix DNA-binding domain"/>
    <property type="match status" value="1"/>
</dbReference>
<feature type="transmembrane region" description="Helical" evidence="9">
    <location>
        <begin position="20"/>
        <end position="40"/>
    </location>
</feature>
<feature type="transmembrane region" description="Helical" evidence="9">
    <location>
        <begin position="52"/>
        <end position="70"/>
    </location>
</feature>
<evidence type="ECO:0000256" key="8">
    <source>
        <dbReference type="RuleBase" id="RU003943"/>
    </source>
</evidence>
<protein>
    <submittedName>
        <fullName evidence="11">Metal ABC transporter permease</fullName>
    </submittedName>
</protein>
<evidence type="ECO:0000256" key="7">
    <source>
        <dbReference type="ARBA" id="ARBA00023136"/>
    </source>
</evidence>
<comment type="similarity">
    <text evidence="2 8">Belongs to the ABC-3 integral membrane protein family.</text>
</comment>
<dbReference type="InterPro" id="IPR037294">
    <property type="entry name" value="ABC_BtuC-like"/>
</dbReference>
<dbReference type="Pfam" id="PF00950">
    <property type="entry name" value="ABC-3"/>
    <property type="match status" value="1"/>
</dbReference>
<dbReference type="SMART" id="SM00529">
    <property type="entry name" value="HTH_DTXR"/>
    <property type="match status" value="1"/>
</dbReference>
<dbReference type="Pfam" id="PF02742">
    <property type="entry name" value="Fe_dep_repr_C"/>
    <property type="match status" value="1"/>
</dbReference>